<accession>A0A7I8KAV6</accession>
<proteinExistence type="predicted"/>
<keyword evidence="3" id="KW-1185">Reference proteome</keyword>
<feature type="compositionally biased region" description="Low complexity" evidence="1">
    <location>
        <begin position="144"/>
        <end position="156"/>
    </location>
</feature>
<evidence type="ECO:0000313" key="3">
    <source>
        <dbReference type="Proteomes" id="UP000663760"/>
    </source>
</evidence>
<evidence type="ECO:0000256" key="1">
    <source>
        <dbReference type="SAM" id="MobiDB-lite"/>
    </source>
</evidence>
<gene>
    <name evidence="2" type="ORF">SI8410_04005303</name>
</gene>
<organism evidence="2 3">
    <name type="scientific">Spirodela intermedia</name>
    <name type="common">Intermediate duckweed</name>
    <dbReference type="NCBI Taxonomy" id="51605"/>
    <lineage>
        <taxon>Eukaryota</taxon>
        <taxon>Viridiplantae</taxon>
        <taxon>Streptophyta</taxon>
        <taxon>Embryophyta</taxon>
        <taxon>Tracheophyta</taxon>
        <taxon>Spermatophyta</taxon>
        <taxon>Magnoliopsida</taxon>
        <taxon>Liliopsida</taxon>
        <taxon>Araceae</taxon>
        <taxon>Lemnoideae</taxon>
        <taxon>Spirodela</taxon>
    </lineage>
</organism>
<dbReference type="AlphaFoldDB" id="A0A7I8KAV6"/>
<feature type="region of interest" description="Disordered" evidence="1">
    <location>
        <begin position="144"/>
        <end position="201"/>
    </location>
</feature>
<name>A0A7I8KAV6_SPIIN</name>
<dbReference type="Proteomes" id="UP000663760">
    <property type="component" value="Chromosome 4"/>
</dbReference>
<protein>
    <submittedName>
        <fullName evidence="2">Uncharacterized protein</fullName>
    </submittedName>
</protein>
<reference evidence="2" key="1">
    <citation type="submission" date="2020-02" db="EMBL/GenBank/DDBJ databases">
        <authorList>
            <person name="Scholz U."/>
            <person name="Mascher M."/>
            <person name="Fiebig A."/>
        </authorList>
    </citation>
    <scope>NUCLEOTIDE SEQUENCE</scope>
</reference>
<sequence length="201" mass="22190">MGSPEIHSGASTRLKSLLTSFARPKSATLGTNSPLLERSEQNPRRRTRLTCWIVPMVLTSVRNCFSPCLIPSSFLTATTLPSAIVPKNTDPNPPPPSFSEKFFVIRRRSPYQKATRPPSATRSALNRRLRRRLHSSANKVTIRAPTATAAPTAAPTIFPSPDFEPVNSEAARRRKSLPPWSPSCRRLASPPYQTEHPPSKA</sequence>
<evidence type="ECO:0000313" key="2">
    <source>
        <dbReference type="EMBL" id="CAA7394642.1"/>
    </source>
</evidence>
<dbReference type="EMBL" id="LR746267">
    <property type="protein sequence ID" value="CAA7394642.1"/>
    <property type="molecule type" value="Genomic_DNA"/>
</dbReference>